<evidence type="ECO:0000313" key="4">
    <source>
        <dbReference type="Proteomes" id="UP000247689"/>
    </source>
</evidence>
<dbReference type="CDD" id="cd19916">
    <property type="entry name" value="OphMA_like"/>
    <property type="match status" value="1"/>
</dbReference>
<dbReference type="Pfam" id="PF00590">
    <property type="entry name" value="TP_methylase"/>
    <property type="match status" value="1"/>
</dbReference>
<keyword evidence="4" id="KW-1185">Reference proteome</keyword>
<evidence type="ECO:0000313" key="3">
    <source>
        <dbReference type="EMBL" id="PXF62516.1"/>
    </source>
</evidence>
<dbReference type="GO" id="GO:0008168">
    <property type="term" value="F:methyltransferase activity"/>
    <property type="evidence" value="ECO:0007669"/>
    <property type="project" value="InterPro"/>
</dbReference>
<comment type="pathway">
    <text evidence="1">Cofactor biosynthesis; adenosylcobalamin biosynthesis.</text>
</comment>
<feature type="domain" description="Tetrapyrrole methylase" evidence="2">
    <location>
        <begin position="10"/>
        <end position="209"/>
    </location>
</feature>
<dbReference type="Proteomes" id="UP000247689">
    <property type="component" value="Unassembled WGS sequence"/>
</dbReference>
<name>A0A318CZX2_9GAMM</name>
<protein>
    <recommendedName>
        <fullName evidence="2">Tetrapyrrole methylase domain-containing protein</fullName>
    </recommendedName>
</protein>
<dbReference type="AlphaFoldDB" id="A0A318CZX2"/>
<dbReference type="InterPro" id="IPR050161">
    <property type="entry name" value="Siro_Cobalamin_biosynth"/>
</dbReference>
<dbReference type="Gene3D" id="3.40.1010.10">
    <property type="entry name" value="Cobalt-precorrin-4 Transmethylase, Domain 1"/>
    <property type="match status" value="1"/>
</dbReference>
<evidence type="ECO:0000259" key="2">
    <source>
        <dbReference type="Pfam" id="PF00590"/>
    </source>
</evidence>
<gene>
    <name evidence="3" type="ORF">DL796_09235</name>
</gene>
<dbReference type="InterPro" id="IPR000878">
    <property type="entry name" value="4pyrrol_Mease"/>
</dbReference>
<accession>A0A318CZX2</accession>
<reference evidence="3 4" key="1">
    <citation type="submission" date="2018-05" db="EMBL/GenBank/DDBJ databases">
        <title>Kangiella spongicola genome sequence.</title>
        <authorList>
            <person name="Maclea K.S."/>
            <person name="Goen A.E."/>
            <person name="Kelley C."/>
            <person name="Underriner A."/>
            <person name="Silverwood T."/>
            <person name="Trachtenberg A.M."/>
        </authorList>
    </citation>
    <scope>NUCLEOTIDE SEQUENCE [LARGE SCALE GENOMIC DNA]</scope>
    <source>
        <strain evidence="3 4">ATCC BAA-2076</strain>
    </source>
</reference>
<dbReference type="SUPFAM" id="SSF53790">
    <property type="entry name" value="Tetrapyrrole methylase"/>
    <property type="match status" value="1"/>
</dbReference>
<sequence length="266" mass="29341">MKTTPSSGSLTCIGTGITLAGQITTLSKDYLEQAEMVFGILPDKLSEDWVKSITPSYKSLQYLYGEGKSRRQTYQEMKDVVCQAVRDGNKVVLALYGHPGIFACVGHFAIETLRSEGYPAQMLPGVSADACLYADLGIDPGTTGCQAYEATQFLFSGVPLNTSAYTILWQIGLAGEHTLKTFKTTQKNLHAAVRVLNKWYPLEHEMILYEAPFIPVHHPRIDKFKLKDLPIMDLTSISTLVIPPLTGLKLDQESLNEFGLNISDFG</sequence>
<dbReference type="OrthoDB" id="1459304at2"/>
<dbReference type="InterPro" id="IPR014777">
    <property type="entry name" value="4pyrrole_Mease_sub1"/>
</dbReference>
<dbReference type="PANTHER" id="PTHR45790">
    <property type="entry name" value="SIROHEME SYNTHASE-RELATED"/>
    <property type="match status" value="1"/>
</dbReference>
<evidence type="ECO:0000256" key="1">
    <source>
        <dbReference type="ARBA" id="ARBA00004953"/>
    </source>
</evidence>
<dbReference type="InterPro" id="IPR035996">
    <property type="entry name" value="4pyrrol_Methylase_sf"/>
</dbReference>
<comment type="caution">
    <text evidence="3">The sequence shown here is derived from an EMBL/GenBank/DDBJ whole genome shotgun (WGS) entry which is preliminary data.</text>
</comment>
<organism evidence="3 4">
    <name type="scientific">Kangiella spongicola</name>
    <dbReference type="NCBI Taxonomy" id="796379"/>
    <lineage>
        <taxon>Bacteria</taxon>
        <taxon>Pseudomonadati</taxon>
        <taxon>Pseudomonadota</taxon>
        <taxon>Gammaproteobacteria</taxon>
        <taxon>Kangiellales</taxon>
        <taxon>Kangiellaceae</taxon>
        <taxon>Kangiella</taxon>
    </lineage>
</organism>
<dbReference type="RefSeq" id="WP_110201425.1">
    <property type="nucleotide sequence ID" value="NZ_QICH01000003.1"/>
</dbReference>
<dbReference type="EMBL" id="QICH01000003">
    <property type="protein sequence ID" value="PXF62516.1"/>
    <property type="molecule type" value="Genomic_DNA"/>
</dbReference>
<proteinExistence type="predicted"/>